<feature type="transmembrane region" description="Helical" evidence="1">
    <location>
        <begin position="370"/>
        <end position="388"/>
    </location>
</feature>
<evidence type="ECO:0008006" key="4">
    <source>
        <dbReference type="Google" id="ProtNLM"/>
    </source>
</evidence>
<evidence type="ECO:0000313" key="2">
    <source>
        <dbReference type="EMBL" id="RAZ74848.1"/>
    </source>
</evidence>
<protein>
    <recommendedName>
        <fullName evidence="4">Glycosyltransferase RgtA/B/C/D-like domain-containing protein</fullName>
    </recommendedName>
</protein>
<dbReference type="Proteomes" id="UP000251956">
    <property type="component" value="Unassembled WGS sequence"/>
</dbReference>
<feature type="transmembrane region" description="Helical" evidence="1">
    <location>
        <begin position="161"/>
        <end position="179"/>
    </location>
</feature>
<organism evidence="2 3">
    <name type="scientific">Mesorhizobium atlanticum</name>
    <dbReference type="NCBI Taxonomy" id="2233532"/>
    <lineage>
        <taxon>Bacteria</taxon>
        <taxon>Pseudomonadati</taxon>
        <taxon>Pseudomonadota</taxon>
        <taxon>Alphaproteobacteria</taxon>
        <taxon>Hyphomicrobiales</taxon>
        <taxon>Phyllobacteriaceae</taxon>
        <taxon>Mesorhizobium</taxon>
    </lineage>
</organism>
<keyword evidence="1" id="KW-0812">Transmembrane</keyword>
<proteinExistence type="predicted"/>
<gene>
    <name evidence="2" type="ORF">DPM35_18065</name>
</gene>
<feature type="transmembrane region" description="Helical" evidence="1">
    <location>
        <begin position="132"/>
        <end position="149"/>
    </location>
</feature>
<feature type="transmembrane region" description="Helical" evidence="1">
    <location>
        <begin position="102"/>
        <end position="120"/>
    </location>
</feature>
<keyword evidence="1" id="KW-1133">Transmembrane helix</keyword>
<evidence type="ECO:0000256" key="1">
    <source>
        <dbReference type="SAM" id="Phobius"/>
    </source>
</evidence>
<accession>A0A330GNK4</accession>
<feature type="transmembrane region" description="Helical" evidence="1">
    <location>
        <begin position="432"/>
        <end position="453"/>
    </location>
</feature>
<feature type="transmembrane region" description="Helical" evidence="1">
    <location>
        <begin position="75"/>
        <end position="95"/>
    </location>
</feature>
<dbReference type="EMBL" id="QMBQ01000005">
    <property type="protein sequence ID" value="RAZ74848.1"/>
    <property type="molecule type" value="Genomic_DNA"/>
</dbReference>
<feature type="transmembrane region" description="Helical" evidence="1">
    <location>
        <begin position="286"/>
        <end position="304"/>
    </location>
</feature>
<feature type="transmembrane region" description="Helical" evidence="1">
    <location>
        <begin position="254"/>
        <end position="274"/>
    </location>
</feature>
<feature type="transmembrane region" description="Helical" evidence="1">
    <location>
        <begin position="344"/>
        <end position="363"/>
    </location>
</feature>
<reference evidence="2 3" key="2">
    <citation type="submission" date="2018-07" db="EMBL/GenBank/DDBJ databases">
        <title>Diversity of Mesorhizobium strains in Brazil.</title>
        <authorList>
            <person name="Helene L.C.F."/>
            <person name="Dall'Agnol R."/>
            <person name="Delamuta J.R.M."/>
            <person name="Hungria M."/>
        </authorList>
    </citation>
    <scope>NUCLEOTIDE SEQUENCE [LARGE SCALE GENOMIC DNA]</scope>
    <source>
        <strain evidence="2 3">CNPSo 3140</strain>
    </source>
</reference>
<keyword evidence="1" id="KW-0472">Membrane</keyword>
<name>A0A330GNK4_9HYPH</name>
<feature type="transmembrane region" description="Helical" evidence="1">
    <location>
        <begin position="12"/>
        <end position="30"/>
    </location>
</feature>
<reference evidence="3" key="1">
    <citation type="submission" date="2018-06" db="EMBL/GenBank/DDBJ databases">
        <authorList>
            <person name="Helene L.C."/>
            <person name="Dall'Agnol R."/>
            <person name="Delamuta J.R."/>
            <person name="Hungria M."/>
        </authorList>
    </citation>
    <scope>NUCLEOTIDE SEQUENCE [LARGE SCALE GENOMIC DNA]</scope>
    <source>
        <strain evidence="3">CNPSo 3140</strain>
    </source>
</reference>
<sequence length="609" mass="64994">MSTIRALCRRSRSVGIVWLALSAVLSLMLLQGKMPNGDVDDVLKLHEIRHLLQTGNPFDRTLTGIAQPEPMISHWPWIVDAPYALLAVAFAPFVGMEAAVSAAAFMVPLLLLLAAIALLFQMIRELEFEHPGAVLVVAAFAGLPSFSEFQPWRIDYHNLQMLILLAAALLTIRAGRVAAGLNGALVALSTAISAEMAPFLALPAGLYAWAFIAGEGGASNDLRAYGLTLATTAIAVFFVVVGPDAYARAVCDRYSLLHLTALVVTGVVLAIVSIADRTGSWRTRTACILAGSCATAALLVIFFPQCSGGPIVGLSDYARDNWLSRIEQERSAFLSQDFLGSDRFARFFLAVLGSAATCVIALSNAGRRRAWMVLALFSTAGFLLGLLYLRYMRYFPLFVGPGLAVLMYQSLPARLALRSYFATASNKPLPSVSLLAAPGVAIVAALLVGHLIWPPGETQLIGIDVASACQEAGAGPHFVWPKGARLLAPPDIGAAALGSPVELEVVAVPFHTSAKGIERVLRFFDPATPDPTRLLDETRATHIAVCRVEEGALQSIEAQFPLASKLTTGRPPDWLTECPVEGPLRIYRYPAAGGVSSECPVAAHPRPPV</sequence>
<feature type="transmembrane region" description="Helical" evidence="1">
    <location>
        <begin position="185"/>
        <end position="212"/>
    </location>
</feature>
<feature type="transmembrane region" description="Helical" evidence="1">
    <location>
        <begin position="224"/>
        <end position="242"/>
    </location>
</feature>
<feature type="transmembrane region" description="Helical" evidence="1">
    <location>
        <begin position="394"/>
        <end position="411"/>
    </location>
</feature>
<evidence type="ECO:0000313" key="3">
    <source>
        <dbReference type="Proteomes" id="UP000251956"/>
    </source>
</evidence>
<keyword evidence="3" id="KW-1185">Reference proteome</keyword>
<dbReference type="AlphaFoldDB" id="A0A330GNK4"/>
<comment type="caution">
    <text evidence="2">The sequence shown here is derived from an EMBL/GenBank/DDBJ whole genome shotgun (WGS) entry which is preliminary data.</text>
</comment>